<evidence type="ECO:0000256" key="2">
    <source>
        <dbReference type="ARBA" id="ARBA00012483"/>
    </source>
</evidence>
<feature type="domain" description="RING-type" evidence="10">
    <location>
        <begin position="227"/>
        <end position="268"/>
    </location>
</feature>
<dbReference type="GO" id="GO:0005737">
    <property type="term" value="C:cytoplasm"/>
    <property type="evidence" value="ECO:0007669"/>
    <property type="project" value="TreeGrafter"/>
</dbReference>
<keyword evidence="5 8" id="KW-0863">Zinc-finger</keyword>
<dbReference type="Pfam" id="PF14369">
    <property type="entry name" value="Zn_ribbon_19"/>
    <property type="match status" value="1"/>
</dbReference>
<evidence type="ECO:0000256" key="6">
    <source>
        <dbReference type="ARBA" id="ARBA00022786"/>
    </source>
</evidence>
<dbReference type="PANTHER" id="PTHR15710:SF22">
    <property type="entry name" value="RING-TYPE E3 UBIQUITIN TRANSFERASE"/>
    <property type="match status" value="1"/>
</dbReference>
<comment type="catalytic activity">
    <reaction evidence="1">
        <text>S-ubiquitinyl-[E2 ubiquitin-conjugating enzyme]-L-cysteine + [acceptor protein]-L-lysine = [E2 ubiquitin-conjugating enzyme]-L-cysteine + N(6)-ubiquitinyl-[acceptor protein]-L-lysine.</text>
        <dbReference type="EC" id="2.3.2.27"/>
    </reaction>
</comment>
<protein>
    <recommendedName>
        <fullName evidence="2">RING-type E3 ubiquitin transferase</fullName>
        <ecNumber evidence="2">2.3.2.27</ecNumber>
    </recommendedName>
</protein>
<dbReference type="GO" id="GO:0016567">
    <property type="term" value="P:protein ubiquitination"/>
    <property type="evidence" value="ECO:0007669"/>
    <property type="project" value="TreeGrafter"/>
</dbReference>
<evidence type="ECO:0000259" key="10">
    <source>
        <dbReference type="PROSITE" id="PS50089"/>
    </source>
</evidence>
<sequence length="339" mass="37110">MGDRMLVGRYWCYICSQMVNPTMEPEIKCPFCESGFVEEITSVTPYSNNNNNGGNDSAGSTNNLLLWGPILLGLIGGLGSSQLRITGRAQINDGNDAMDDELGREFESLVTRRRRRTLGPGIRILQDIQTESENAENEGSDRGGRMILFDPFNDEALIVQGSFGFNHGQSSNPRATISFSDYLMGPGWDLLLQYLADNDPNRHGNPPAKKEAVKAMPNVTIDDNLQCCVCLENIEIGSQAKEMPCKHKFHGGCITPWLDLHSSCPICRFRLPSDEEKLDENGTGQSSGRVGNRRRYWIPIPWPSEGLLTLSGSSQNAASSSASLEAMPGSSSAAQTEDN</sequence>
<keyword evidence="6" id="KW-0833">Ubl conjugation pathway</keyword>
<feature type="region of interest" description="Disordered" evidence="9">
    <location>
        <begin position="309"/>
        <end position="339"/>
    </location>
</feature>
<dbReference type="AlphaFoldDB" id="A0A7J9I3S9"/>
<dbReference type="FunFam" id="3.30.40.10:FF:000022">
    <property type="entry name" value="E3 ubiquitin-protein ligase RING1-like"/>
    <property type="match status" value="1"/>
</dbReference>
<evidence type="ECO:0000256" key="4">
    <source>
        <dbReference type="ARBA" id="ARBA00022723"/>
    </source>
</evidence>
<evidence type="ECO:0000256" key="3">
    <source>
        <dbReference type="ARBA" id="ARBA00022679"/>
    </source>
</evidence>
<dbReference type="SMART" id="SM00184">
    <property type="entry name" value="RING"/>
    <property type="match status" value="1"/>
</dbReference>
<keyword evidence="3" id="KW-0808">Transferase</keyword>
<evidence type="ECO:0000313" key="12">
    <source>
        <dbReference type="Proteomes" id="UP000593560"/>
    </source>
</evidence>
<reference evidence="11 12" key="1">
    <citation type="journal article" date="2019" name="Genome Biol. Evol.">
        <title>Insights into the evolution of the New World diploid cottons (Gossypium, subgenus Houzingenia) based on genome sequencing.</title>
        <authorList>
            <person name="Grover C.E."/>
            <person name="Arick M.A. 2nd"/>
            <person name="Thrash A."/>
            <person name="Conover J.L."/>
            <person name="Sanders W.S."/>
            <person name="Peterson D.G."/>
            <person name="Frelichowski J.E."/>
            <person name="Scheffler J.A."/>
            <person name="Scheffler B.E."/>
            <person name="Wendel J.F."/>
        </authorList>
    </citation>
    <scope>NUCLEOTIDE SEQUENCE [LARGE SCALE GENOMIC DNA]</scope>
    <source>
        <strain evidence="11">0</strain>
        <tissue evidence="11">Leaf</tissue>
    </source>
</reference>
<proteinExistence type="predicted"/>
<evidence type="ECO:0000256" key="9">
    <source>
        <dbReference type="SAM" id="MobiDB-lite"/>
    </source>
</evidence>
<dbReference type="OrthoDB" id="21204at2759"/>
<evidence type="ECO:0000313" key="11">
    <source>
        <dbReference type="EMBL" id="MBA0816761.1"/>
    </source>
</evidence>
<keyword evidence="7" id="KW-0862">Zinc</keyword>
<dbReference type="InterPro" id="IPR013083">
    <property type="entry name" value="Znf_RING/FYVE/PHD"/>
</dbReference>
<dbReference type="EMBL" id="JABFAD010000013">
    <property type="protein sequence ID" value="MBA0816761.1"/>
    <property type="molecule type" value="Genomic_DNA"/>
</dbReference>
<dbReference type="GO" id="GO:0008270">
    <property type="term" value="F:zinc ion binding"/>
    <property type="evidence" value="ECO:0007669"/>
    <property type="project" value="UniProtKB-KW"/>
</dbReference>
<dbReference type="PROSITE" id="PS50089">
    <property type="entry name" value="ZF_RING_2"/>
    <property type="match status" value="1"/>
</dbReference>
<keyword evidence="12" id="KW-1185">Reference proteome</keyword>
<evidence type="ECO:0000256" key="1">
    <source>
        <dbReference type="ARBA" id="ARBA00000900"/>
    </source>
</evidence>
<dbReference type="EC" id="2.3.2.27" evidence="2"/>
<organism evidence="11 12">
    <name type="scientific">Gossypium harknessii</name>
    <dbReference type="NCBI Taxonomy" id="34285"/>
    <lineage>
        <taxon>Eukaryota</taxon>
        <taxon>Viridiplantae</taxon>
        <taxon>Streptophyta</taxon>
        <taxon>Embryophyta</taxon>
        <taxon>Tracheophyta</taxon>
        <taxon>Spermatophyta</taxon>
        <taxon>Magnoliopsida</taxon>
        <taxon>eudicotyledons</taxon>
        <taxon>Gunneridae</taxon>
        <taxon>Pentapetalae</taxon>
        <taxon>rosids</taxon>
        <taxon>malvids</taxon>
        <taxon>Malvales</taxon>
        <taxon>Malvaceae</taxon>
        <taxon>Malvoideae</taxon>
        <taxon>Gossypium</taxon>
    </lineage>
</organism>
<dbReference type="Gene3D" id="3.30.40.10">
    <property type="entry name" value="Zinc/RING finger domain, C3HC4 (zinc finger)"/>
    <property type="match status" value="1"/>
</dbReference>
<gene>
    <name evidence="11" type="ORF">Gohar_001388</name>
</gene>
<accession>A0A7J9I3S9</accession>
<feature type="compositionally biased region" description="Polar residues" evidence="9">
    <location>
        <begin position="329"/>
        <end position="339"/>
    </location>
</feature>
<dbReference type="Pfam" id="PF13639">
    <property type="entry name" value="zf-RING_2"/>
    <property type="match status" value="1"/>
</dbReference>
<evidence type="ECO:0000256" key="5">
    <source>
        <dbReference type="ARBA" id="ARBA00022771"/>
    </source>
</evidence>
<dbReference type="Proteomes" id="UP000593560">
    <property type="component" value="Unassembled WGS sequence"/>
</dbReference>
<name>A0A7J9I3S9_9ROSI</name>
<evidence type="ECO:0000256" key="7">
    <source>
        <dbReference type="ARBA" id="ARBA00022833"/>
    </source>
</evidence>
<dbReference type="PANTHER" id="PTHR15710">
    <property type="entry name" value="E3 UBIQUITIN-PROTEIN LIGASE PRAJA"/>
    <property type="match status" value="1"/>
</dbReference>
<keyword evidence="4" id="KW-0479">Metal-binding</keyword>
<dbReference type="InterPro" id="IPR001841">
    <property type="entry name" value="Znf_RING"/>
</dbReference>
<dbReference type="InterPro" id="IPR039525">
    <property type="entry name" value="RNF126-like_zinc-ribbon"/>
</dbReference>
<comment type="caution">
    <text evidence="11">The sequence shown here is derived from an EMBL/GenBank/DDBJ whole genome shotgun (WGS) entry which is preliminary data.</text>
</comment>
<evidence type="ECO:0000256" key="8">
    <source>
        <dbReference type="PROSITE-ProRule" id="PRU00175"/>
    </source>
</evidence>
<dbReference type="GO" id="GO:0061630">
    <property type="term" value="F:ubiquitin protein ligase activity"/>
    <property type="evidence" value="ECO:0007669"/>
    <property type="project" value="UniProtKB-EC"/>
</dbReference>
<dbReference type="SUPFAM" id="SSF57850">
    <property type="entry name" value="RING/U-box"/>
    <property type="match status" value="1"/>
</dbReference>
<feature type="compositionally biased region" description="Low complexity" evidence="9">
    <location>
        <begin position="311"/>
        <end position="323"/>
    </location>
</feature>